<dbReference type="Pfam" id="PF01636">
    <property type="entry name" value="APH"/>
    <property type="match status" value="1"/>
</dbReference>
<organism evidence="2 3">
    <name type="scientific">Anabaena azotica FACHB-119</name>
    <dbReference type="NCBI Taxonomy" id="947527"/>
    <lineage>
        <taxon>Bacteria</taxon>
        <taxon>Bacillati</taxon>
        <taxon>Cyanobacteriota</taxon>
        <taxon>Cyanophyceae</taxon>
        <taxon>Nostocales</taxon>
        <taxon>Nostocaceae</taxon>
        <taxon>Anabaena</taxon>
        <taxon>Anabaena azotica</taxon>
    </lineage>
</organism>
<dbReference type="InterPro" id="IPR002575">
    <property type="entry name" value="Aminoglycoside_PTrfase"/>
</dbReference>
<reference evidence="2 3" key="1">
    <citation type="journal article" date="2020" name="ISME J.">
        <title>Comparative genomics reveals insights into cyanobacterial evolution and habitat adaptation.</title>
        <authorList>
            <person name="Chen M.Y."/>
            <person name="Teng W.K."/>
            <person name="Zhao L."/>
            <person name="Hu C.X."/>
            <person name="Zhou Y.K."/>
            <person name="Han B.P."/>
            <person name="Song L.R."/>
            <person name="Shu W.S."/>
        </authorList>
    </citation>
    <scope>NUCLEOTIDE SEQUENCE [LARGE SCALE GENOMIC DNA]</scope>
    <source>
        <strain evidence="2 3">FACHB-119</strain>
    </source>
</reference>
<dbReference type="PANTHER" id="PTHR21310">
    <property type="entry name" value="AMINOGLYCOSIDE PHOSPHOTRANSFERASE-RELATED-RELATED"/>
    <property type="match status" value="1"/>
</dbReference>
<dbReference type="SUPFAM" id="SSF56112">
    <property type="entry name" value="Protein kinase-like (PK-like)"/>
    <property type="match status" value="1"/>
</dbReference>
<protein>
    <submittedName>
        <fullName evidence="2">Phosphotransferase</fullName>
    </submittedName>
</protein>
<comment type="caution">
    <text evidence="2">The sequence shown here is derived from an EMBL/GenBank/DDBJ whole genome shotgun (WGS) entry which is preliminary data.</text>
</comment>
<feature type="domain" description="Aminoglycoside phosphotransferase" evidence="1">
    <location>
        <begin position="91"/>
        <end position="269"/>
    </location>
</feature>
<evidence type="ECO:0000313" key="2">
    <source>
        <dbReference type="EMBL" id="MBD2499658.1"/>
    </source>
</evidence>
<proteinExistence type="predicted"/>
<dbReference type="InterPro" id="IPR011009">
    <property type="entry name" value="Kinase-like_dom_sf"/>
</dbReference>
<dbReference type="RefSeq" id="WP_190466907.1">
    <property type="nucleotide sequence ID" value="NZ_JACJSG010000003.1"/>
</dbReference>
<gene>
    <name evidence="2" type="ORF">H6G83_03325</name>
</gene>
<evidence type="ECO:0000259" key="1">
    <source>
        <dbReference type="Pfam" id="PF01636"/>
    </source>
</evidence>
<sequence length="411" mass="47014">MSLPLSSQNVIQYLQAAGLCSLEVGKSNIVELPINQKNYNLVVDLADEHKLLVKQERGTENEGILHELLNEWLFHQLLQKFPVLGNIWAIAPLVVHYDEENSLLVRSYLSEYQDLGEYYQKSNTFPTEIAAAIGTTLAGLHRTTFQGKEYRDFMATAPQGQFRYHFYNPAQGVGSLDPTIFGKIPTEALKFHVLYQRYESLEAAIADLAYEWNPCCLTHNDLKLNNILIHSRWNQLDNCLVRLIDWEACTWGDPAFDLGTILASYLQIWLESLIVDPTLDLSESLQLAMTPLEDIQPSLVALLQAYLQAFPMILTYHPDFLIRVIKFTGLALIHQIQDKINNCKLFDNSHLYMLELAKNLLTIPEQSVLSIFGISETEILFPVAKIQQTPQPEKEKQLVRIYYEKTRLRGC</sequence>
<keyword evidence="3" id="KW-1185">Reference proteome</keyword>
<dbReference type="InterPro" id="IPR051678">
    <property type="entry name" value="AGP_Transferase"/>
</dbReference>
<name>A0ABR8D1M8_9NOST</name>
<accession>A0ABR8D1M8</accession>
<dbReference type="Proteomes" id="UP000661112">
    <property type="component" value="Unassembled WGS sequence"/>
</dbReference>
<evidence type="ECO:0000313" key="3">
    <source>
        <dbReference type="Proteomes" id="UP000661112"/>
    </source>
</evidence>
<dbReference type="EMBL" id="JACJSG010000003">
    <property type="protein sequence ID" value="MBD2499658.1"/>
    <property type="molecule type" value="Genomic_DNA"/>
</dbReference>
<dbReference type="Gene3D" id="3.90.1200.10">
    <property type="match status" value="1"/>
</dbReference>